<dbReference type="PANTHER" id="PTHR16469:SF27">
    <property type="entry name" value="UBIQUITIN-ASSOCIATED AND SH3 DOMAIN-CONTAINING BA-RELATED"/>
    <property type="match status" value="1"/>
</dbReference>
<evidence type="ECO:0000313" key="2">
    <source>
        <dbReference type="EMBL" id="KKA20260.1"/>
    </source>
</evidence>
<dbReference type="InterPro" id="IPR029033">
    <property type="entry name" value="His_PPase_superfam"/>
</dbReference>
<feature type="compositionally biased region" description="Low complexity" evidence="1">
    <location>
        <begin position="601"/>
        <end position="619"/>
    </location>
</feature>
<feature type="compositionally biased region" description="Polar residues" evidence="1">
    <location>
        <begin position="554"/>
        <end position="587"/>
    </location>
</feature>
<feature type="compositionally biased region" description="Polar residues" evidence="1">
    <location>
        <begin position="68"/>
        <end position="89"/>
    </location>
</feature>
<feature type="region of interest" description="Disordered" evidence="1">
    <location>
        <begin position="138"/>
        <end position="159"/>
    </location>
</feature>
<evidence type="ECO:0000256" key="1">
    <source>
        <dbReference type="SAM" id="MobiDB-lite"/>
    </source>
</evidence>
<feature type="region of interest" description="Disordered" evidence="1">
    <location>
        <begin position="282"/>
        <end position="303"/>
    </location>
</feature>
<feature type="compositionally biased region" description="Low complexity" evidence="1">
    <location>
        <begin position="140"/>
        <end position="150"/>
    </location>
</feature>
<feature type="region of interest" description="Disordered" evidence="1">
    <location>
        <begin position="236"/>
        <end position="268"/>
    </location>
</feature>
<gene>
    <name evidence="2" type="ORF">T310_5723</name>
</gene>
<dbReference type="RefSeq" id="XP_013326872.1">
    <property type="nucleotide sequence ID" value="XM_013471418.1"/>
</dbReference>
<sequence length="658" mass="71899">MGKPPAVVIIARHGARIDAVDKKWHLTSPTPYDPPLTYGGWTQGRALGARIASLLQAREESVHDHHTQVSSSSNGAENGTIETANSGQDTHTHHVTTTRVRKHKVIIHSSPFLRCVQTAIAISAGMSQYHRASKNNIVKPVSDASPSPESVPEEVSRKSTPVILPEDNVVPLAEEKKGNNKAASQKAFPKTRLRIDAFLGEWLSPEYFEDITPPPSSVMMVAGAKSELLRRGEGIHRTHDSGSKSISGHFPGGWQSNSNPTSPAQEDDEGRFRNMAAMANSLAKQGRPGSHDGQVGSTTKTPTIRDILSRRAAHGNEDSSQGYIPPSPSYAISSSDPIPAGYVAHARDACVDVDYQWDSMREPHNWGSGGEYGEEWSAMHLRFRNGLQSMIDWYRKQDRPHPHHHKEDSDEDFTDVVLILVTHGAGCNALIGALTNQPVLLDVPMASLTMAVRKDIIEGKDAAQYIAEKKERQQDEQNRRSSLDLSLSQEYDVSLIASVEHLRAESDQPLAIPQLPAPTVHRSSSISAYRHRPVSSNGPSFKFKDSAEPRGMSLQRSATTKSQHSSRCTAGLWGSSSLATAENSAESGESDGEKIVPNFGQPASASSSSKPENSENKSQTANPASERPKSQRGLWSSAVIAQEREPIQKRRWTVTERR</sequence>
<accession>A0A0F4YQ98</accession>
<dbReference type="SUPFAM" id="SSF53254">
    <property type="entry name" value="Phosphoglycerate mutase-like"/>
    <property type="match status" value="1"/>
</dbReference>
<protein>
    <recommendedName>
        <fullName evidence="4">Phosphoglycerate mutase family protein</fullName>
    </recommendedName>
</protein>
<dbReference type="Proteomes" id="UP000053958">
    <property type="component" value="Unassembled WGS sequence"/>
</dbReference>
<feature type="compositionally biased region" description="Polar residues" evidence="1">
    <location>
        <begin position="254"/>
        <end position="264"/>
    </location>
</feature>
<dbReference type="EMBL" id="LASV01000276">
    <property type="protein sequence ID" value="KKA20260.1"/>
    <property type="molecule type" value="Genomic_DNA"/>
</dbReference>
<dbReference type="STRING" id="1408163.A0A0F4YQ98"/>
<dbReference type="AlphaFoldDB" id="A0A0F4YQ98"/>
<evidence type="ECO:0000313" key="3">
    <source>
        <dbReference type="Proteomes" id="UP000053958"/>
    </source>
</evidence>
<dbReference type="GeneID" id="25318063"/>
<comment type="caution">
    <text evidence="2">The sequence shown here is derived from an EMBL/GenBank/DDBJ whole genome shotgun (WGS) entry which is preliminary data.</text>
</comment>
<proteinExistence type="predicted"/>
<dbReference type="PANTHER" id="PTHR16469">
    <property type="entry name" value="UBIQUITIN-ASSOCIATED AND SH3 DOMAIN-CONTAINING BA-RELATED"/>
    <property type="match status" value="1"/>
</dbReference>
<organism evidence="2 3">
    <name type="scientific">Rasamsonia emersonii (strain ATCC 16479 / CBS 393.64 / IMI 116815)</name>
    <dbReference type="NCBI Taxonomy" id="1408163"/>
    <lineage>
        <taxon>Eukaryota</taxon>
        <taxon>Fungi</taxon>
        <taxon>Dikarya</taxon>
        <taxon>Ascomycota</taxon>
        <taxon>Pezizomycotina</taxon>
        <taxon>Eurotiomycetes</taxon>
        <taxon>Eurotiomycetidae</taxon>
        <taxon>Eurotiales</taxon>
        <taxon>Trichocomaceae</taxon>
        <taxon>Rasamsonia</taxon>
    </lineage>
</organism>
<feature type="region of interest" description="Disordered" evidence="1">
    <location>
        <begin position="60"/>
        <end position="97"/>
    </location>
</feature>
<name>A0A0F4YQ98_RASE3</name>
<dbReference type="InterPro" id="IPR051710">
    <property type="entry name" value="Phosphatase_SH3-domain"/>
</dbReference>
<evidence type="ECO:0008006" key="4">
    <source>
        <dbReference type="Google" id="ProtNLM"/>
    </source>
</evidence>
<dbReference type="Gene3D" id="3.40.50.1240">
    <property type="entry name" value="Phosphoglycerate mutase-like"/>
    <property type="match status" value="2"/>
</dbReference>
<feature type="compositionally biased region" description="Basic and acidic residues" evidence="1">
    <location>
        <begin position="642"/>
        <end position="658"/>
    </location>
</feature>
<keyword evidence="3" id="KW-1185">Reference proteome</keyword>
<dbReference type="InterPro" id="IPR013078">
    <property type="entry name" value="His_Pase_superF_clade-1"/>
</dbReference>
<dbReference type="SMART" id="SM00855">
    <property type="entry name" value="PGAM"/>
    <property type="match status" value="1"/>
</dbReference>
<dbReference type="OrthoDB" id="3898179at2759"/>
<feature type="region of interest" description="Disordered" evidence="1">
    <location>
        <begin position="513"/>
        <end position="658"/>
    </location>
</feature>
<reference evidence="2 3" key="1">
    <citation type="submission" date="2015-04" db="EMBL/GenBank/DDBJ databases">
        <authorList>
            <person name="Heijne W.H."/>
            <person name="Fedorova N.D."/>
            <person name="Nierman W.C."/>
            <person name="Vollebregt A.W."/>
            <person name="Zhao Z."/>
            <person name="Wu L."/>
            <person name="Kumar M."/>
            <person name="Stam H."/>
            <person name="van den Berg M.A."/>
            <person name="Pel H.J."/>
        </authorList>
    </citation>
    <scope>NUCLEOTIDE SEQUENCE [LARGE SCALE GENOMIC DNA]</scope>
    <source>
        <strain evidence="2 3">CBS 393.64</strain>
    </source>
</reference>